<evidence type="ECO:0000313" key="3">
    <source>
        <dbReference type="Proteomes" id="UP000827986"/>
    </source>
</evidence>
<feature type="compositionally biased region" description="Basic and acidic residues" evidence="1">
    <location>
        <begin position="111"/>
        <end position="122"/>
    </location>
</feature>
<protein>
    <submittedName>
        <fullName evidence="2">Uncharacterized protein</fullName>
    </submittedName>
</protein>
<evidence type="ECO:0000313" key="2">
    <source>
        <dbReference type="EMBL" id="KAH1178944.1"/>
    </source>
</evidence>
<feature type="region of interest" description="Disordered" evidence="1">
    <location>
        <begin position="18"/>
        <end position="43"/>
    </location>
</feature>
<proteinExistence type="predicted"/>
<dbReference type="EMBL" id="JAHDVG010000473">
    <property type="protein sequence ID" value="KAH1178944.1"/>
    <property type="molecule type" value="Genomic_DNA"/>
</dbReference>
<gene>
    <name evidence="2" type="ORF">KIL84_000275</name>
</gene>
<dbReference type="Proteomes" id="UP000827986">
    <property type="component" value="Unassembled WGS sequence"/>
</dbReference>
<accession>A0A9D3XC65</accession>
<dbReference type="AlphaFoldDB" id="A0A9D3XC65"/>
<sequence length="122" mass="12810">MGWHASICPAVSHVLCPDGHQQQPRPLGTHCKPTPTSGGKAPTPLALLLPSHHIRGPRQPGLAPSTAALARNTGKLRQWKAALEVCPELSPTPAWGSRPCPATETSAQGASKDERGYSEVQG</sequence>
<name>A0A9D3XC65_9SAUR</name>
<evidence type="ECO:0000256" key="1">
    <source>
        <dbReference type="SAM" id="MobiDB-lite"/>
    </source>
</evidence>
<keyword evidence="3" id="KW-1185">Reference proteome</keyword>
<organism evidence="2 3">
    <name type="scientific">Mauremys mutica</name>
    <name type="common">yellowpond turtle</name>
    <dbReference type="NCBI Taxonomy" id="74926"/>
    <lineage>
        <taxon>Eukaryota</taxon>
        <taxon>Metazoa</taxon>
        <taxon>Chordata</taxon>
        <taxon>Craniata</taxon>
        <taxon>Vertebrata</taxon>
        <taxon>Euteleostomi</taxon>
        <taxon>Archelosauria</taxon>
        <taxon>Testudinata</taxon>
        <taxon>Testudines</taxon>
        <taxon>Cryptodira</taxon>
        <taxon>Durocryptodira</taxon>
        <taxon>Testudinoidea</taxon>
        <taxon>Geoemydidae</taxon>
        <taxon>Geoemydinae</taxon>
        <taxon>Mauremys</taxon>
    </lineage>
</organism>
<comment type="caution">
    <text evidence="2">The sequence shown here is derived from an EMBL/GenBank/DDBJ whole genome shotgun (WGS) entry which is preliminary data.</text>
</comment>
<reference evidence="2" key="1">
    <citation type="submission" date="2021-09" db="EMBL/GenBank/DDBJ databases">
        <title>The genome of Mauremys mutica provides insights into the evolution of semi-aquatic lifestyle.</title>
        <authorList>
            <person name="Gong S."/>
            <person name="Gao Y."/>
        </authorList>
    </citation>
    <scope>NUCLEOTIDE SEQUENCE</scope>
    <source>
        <strain evidence="2">MM-2020</strain>
        <tissue evidence="2">Muscle</tissue>
    </source>
</reference>
<feature type="region of interest" description="Disordered" evidence="1">
    <location>
        <begin position="88"/>
        <end position="122"/>
    </location>
</feature>